<evidence type="ECO:0000256" key="2">
    <source>
        <dbReference type="ARBA" id="ARBA00022801"/>
    </source>
</evidence>
<dbReference type="Proteomes" id="UP000054498">
    <property type="component" value="Unassembled WGS sequence"/>
</dbReference>
<dbReference type="PANTHER" id="PTHR45738:SF5">
    <property type="entry name" value="POLYPHOSPHOINOSITIDE PHOSPHATASE"/>
    <property type="match status" value="1"/>
</dbReference>
<evidence type="ECO:0000256" key="6">
    <source>
        <dbReference type="SAM" id="MobiDB-lite"/>
    </source>
</evidence>
<evidence type="ECO:0000256" key="4">
    <source>
        <dbReference type="ARBA" id="ARBA00023337"/>
    </source>
</evidence>
<dbReference type="GO" id="GO:0005774">
    <property type="term" value="C:vacuolar membrane"/>
    <property type="evidence" value="ECO:0007669"/>
    <property type="project" value="UniProtKB-SubCell"/>
</dbReference>
<feature type="domain" description="SAC" evidence="7">
    <location>
        <begin position="105"/>
        <end position="570"/>
    </location>
</feature>
<dbReference type="InterPro" id="IPR002013">
    <property type="entry name" value="SAC_dom"/>
</dbReference>
<dbReference type="InterPro" id="IPR043573">
    <property type="entry name" value="Fig4-like"/>
</dbReference>
<dbReference type="RefSeq" id="XP_013899840.1">
    <property type="nucleotide sequence ID" value="XM_014044386.1"/>
</dbReference>
<dbReference type="Pfam" id="PF02383">
    <property type="entry name" value="Syja_N"/>
    <property type="match status" value="1"/>
</dbReference>
<evidence type="ECO:0000313" key="8">
    <source>
        <dbReference type="EMBL" id="KIZ00821.1"/>
    </source>
</evidence>
<feature type="compositionally biased region" description="Pro residues" evidence="6">
    <location>
        <begin position="520"/>
        <end position="531"/>
    </location>
</feature>
<feature type="compositionally biased region" description="Low complexity" evidence="6">
    <location>
        <begin position="132"/>
        <end position="144"/>
    </location>
</feature>
<feature type="region of interest" description="Disordered" evidence="6">
    <location>
        <begin position="131"/>
        <end position="181"/>
    </location>
</feature>
<dbReference type="GO" id="GO:0046856">
    <property type="term" value="P:phosphatidylinositol dephosphorylation"/>
    <property type="evidence" value="ECO:0007669"/>
    <property type="project" value="InterPro"/>
</dbReference>
<sequence>MASSALVELQSPYSRVHIYSTKARLYAVAYEDGDACRILAFKRQDGFTESYYLLVITRREYVGHVCGHKVYRVADTALLPLGLSMQRLDNGAAESVAERRYRKLLLGVDLTRNFFFSYTYRLTHTLQHNHTAAAPAAPRPGACPTRDTAAGGGGESGSSSGTGSSTGSGGAAGGNGMAGEDPPGLAVFEGSMFAWNAHLTRPLRTAAGSARWTVPLVHGFWEQRQMSLFGRHITLTLVARRSRHFAGTRYRKRGINDQGFVANEVETEQIVDAGVDWATGQLLWSSVVQLRGSVPLFWSQQATPLSPKPDIVLQQFDPLYTATARHFADLGARYGHPCVVLNLLRAKERRPRETLLRREYGAALQLINDALPHGSKIGYVSWDFARHAKQPGSNILVELSPLVATALDMTGVYVHGPDTCPVCAPAFERRMAALAAAMAAAPGGRLLRQRRRRSVEAAGPLYLQQGYFLRRAGGGGPDCCSGGESIGVTCAAEAAADEDSGAGRRTRGAAAGAPPGGAGQPPPPPPPPPPRLRPKGRATAPVTRLQRGVLRTNCVDCLDRTNVAQFAFGLAWEVNAALAAVRSPSTAVPF</sequence>
<comment type="subcellular location">
    <subcellularLocation>
        <location evidence="1">Vacuole membrane</location>
        <topology evidence="1">Peripheral membrane protein</topology>
    </subcellularLocation>
</comment>
<keyword evidence="9" id="KW-1185">Reference proteome</keyword>
<comment type="subunit">
    <text evidence="5">Component of the PI(3,5)P2 regulatory complex at least composed of ATG18, SAC/FIG4, FAB1 and VAC14.</text>
</comment>
<evidence type="ECO:0000259" key="7">
    <source>
        <dbReference type="PROSITE" id="PS50275"/>
    </source>
</evidence>
<dbReference type="EMBL" id="KK101456">
    <property type="protein sequence ID" value="KIZ00821.1"/>
    <property type="molecule type" value="Genomic_DNA"/>
</dbReference>
<dbReference type="GO" id="GO:0043813">
    <property type="term" value="F:phosphatidylinositol-3,5-bisphosphate 5-phosphatase activity"/>
    <property type="evidence" value="ECO:0007669"/>
    <property type="project" value="InterPro"/>
</dbReference>
<feature type="region of interest" description="Disordered" evidence="6">
    <location>
        <begin position="499"/>
        <end position="541"/>
    </location>
</feature>
<evidence type="ECO:0000256" key="3">
    <source>
        <dbReference type="ARBA" id="ARBA00023136"/>
    </source>
</evidence>
<dbReference type="OrthoDB" id="405996at2759"/>
<accession>A0A0D2N425</accession>
<dbReference type="AlphaFoldDB" id="A0A0D2N425"/>
<feature type="compositionally biased region" description="Gly residues" evidence="6">
    <location>
        <begin position="164"/>
        <end position="177"/>
    </location>
</feature>
<dbReference type="PANTHER" id="PTHR45738">
    <property type="entry name" value="POLYPHOSPHOINOSITIDE PHOSPHATASE"/>
    <property type="match status" value="1"/>
</dbReference>
<keyword evidence="2" id="KW-0378">Hydrolase</keyword>
<evidence type="ECO:0000256" key="5">
    <source>
        <dbReference type="ARBA" id="ARBA00023464"/>
    </source>
</evidence>
<gene>
    <name evidence="8" type="ORF">MNEG_7144</name>
</gene>
<dbReference type="KEGG" id="mng:MNEG_7144"/>
<evidence type="ECO:0000313" key="9">
    <source>
        <dbReference type="Proteomes" id="UP000054498"/>
    </source>
</evidence>
<keyword evidence="3" id="KW-0472">Membrane</keyword>
<protein>
    <recommendedName>
        <fullName evidence="7">SAC domain-containing protein</fullName>
    </recommendedName>
</protein>
<dbReference type="STRING" id="145388.A0A0D2N425"/>
<name>A0A0D2N425_9CHLO</name>
<dbReference type="GeneID" id="25740020"/>
<reference evidence="8 9" key="1">
    <citation type="journal article" date="2013" name="BMC Genomics">
        <title>Reconstruction of the lipid metabolism for the microalga Monoraphidium neglectum from its genome sequence reveals characteristics suitable for biofuel production.</title>
        <authorList>
            <person name="Bogen C."/>
            <person name="Al-Dilaimi A."/>
            <person name="Albersmeier A."/>
            <person name="Wichmann J."/>
            <person name="Grundmann M."/>
            <person name="Rupp O."/>
            <person name="Lauersen K.J."/>
            <person name="Blifernez-Klassen O."/>
            <person name="Kalinowski J."/>
            <person name="Goesmann A."/>
            <person name="Mussgnug J.H."/>
            <person name="Kruse O."/>
        </authorList>
    </citation>
    <scope>NUCLEOTIDE SEQUENCE [LARGE SCALE GENOMIC DNA]</scope>
    <source>
        <strain evidence="8 9">SAG 48.87</strain>
    </source>
</reference>
<comment type="catalytic activity">
    <reaction evidence="4">
        <text>a 1,2-diacyl-sn-glycero-3-phospho-(1D-myo-inositol-3,5-bisphosphate) + H2O = a 1,2-diacyl-sn-glycero-3-phospho-(1D-myo-inositol-3-phosphate) + phosphate</text>
        <dbReference type="Rhea" id="RHEA:32955"/>
        <dbReference type="ChEBI" id="CHEBI:15377"/>
        <dbReference type="ChEBI" id="CHEBI:43474"/>
        <dbReference type="ChEBI" id="CHEBI:57923"/>
        <dbReference type="ChEBI" id="CHEBI:58088"/>
    </reaction>
</comment>
<evidence type="ECO:0000256" key="1">
    <source>
        <dbReference type="ARBA" id="ARBA00004148"/>
    </source>
</evidence>
<dbReference type="PROSITE" id="PS50275">
    <property type="entry name" value="SAC"/>
    <property type="match status" value="1"/>
</dbReference>
<proteinExistence type="predicted"/>
<organism evidence="8 9">
    <name type="scientific">Monoraphidium neglectum</name>
    <dbReference type="NCBI Taxonomy" id="145388"/>
    <lineage>
        <taxon>Eukaryota</taxon>
        <taxon>Viridiplantae</taxon>
        <taxon>Chlorophyta</taxon>
        <taxon>core chlorophytes</taxon>
        <taxon>Chlorophyceae</taxon>
        <taxon>CS clade</taxon>
        <taxon>Sphaeropleales</taxon>
        <taxon>Selenastraceae</taxon>
        <taxon>Monoraphidium</taxon>
    </lineage>
</organism>